<dbReference type="PIRSF" id="PIRSF015947">
    <property type="entry name" value="26S_Psome_Rpn2"/>
    <property type="match status" value="1"/>
</dbReference>
<feature type="region of interest" description="Disordered" evidence="7">
    <location>
        <begin position="967"/>
        <end position="1014"/>
    </location>
</feature>
<feature type="compositionally biased region" description="Low complexity" evidence="7">
    <location>
        <begin position="969"/>
        <end position="984"/>
    </location>
</feature>
<dbReference type="InterPro" id="IPR016024">
    <property type="entry name" value="ARM-type_fold"/>
</dbReference>
<feature type="compositionally biased region" description="Basic and acidic residues" evidence="7">
    <location>
        <begin position="907"/>
        <end position="916"/>
    </location>
</feature>
<feature type="domain" description="26S proteasome non-ATPase regulatory subunit 1/RPN2 N-terminal" evidence="9">
    <location>
        <begin position="8"/>
        <end position="332"/>
    </location>
</feature>
<evidence type="ECO:0000313" key="10">
    <source>
        <dbReference type="EMBL" id="KAK1923296.1"/>
    </source>
</evidence>
<evidence type="ECO:0000256" key="2">
    <source>
        <dbReference type="ARBA" id="ARBA00006308"/>
    </source>
</evidence>
<evidence type="ECO:0000256" key="4">
    <source>
        <dbReference type="ARBA" id="ARBA00022737"/>
    </source>
</evidence>
<evidence type="ECO:0000256" key="1">
    <source>
        <dbReference type="ARBA" id="ARBA00002187"/>
    </source>
</evidence>
<evidence type="ECO:0000256" key="7">
    <source>
        <dbReference type="SAM" id="MobiDB-lite"/>
    </source>
</evidence>
<protein>
    <recommendedName>
        <fullName evidence="3 6">26S proteasome regulatory subunit RPN2</fullName>
    </recommendedName>
</protein>
<dbReference type="EMBL" id="JAODAN010000007">
    <property type="protein sequence ID" value="KAK1923296.1"/>
    <property type="molecule type" value="Genomic_DNA"/>
</dbReference>
<feature type="region of interest" description="Disordered" evidence="7">
    <location>
        <begin position="806"/>
        <end position="936"/>
    </location>
</feature>
<dbReference type="GO" id="GO:0043161">
    <property type="term" value="P:proteasome-mediated ubiquitin-dependent protein catabolic process"/>
    <property type="evidence" value="ECO:0007669"/>
    <property type="project" value="TreeGrafter"/>
</dbReference>
<comment type="similarity">
    <text evidence="2 6">Belongs to the proteasome subunit S1 family.</text>
</comment>
<dbReference type="PANTHER" id="PTHR10943">
    <property type="entry name" value="26S PROTEASOME NON-ATPASE REGULATORY SUBUNIT"/>
    <property type="match status" value="1"/>
</dbReference>
<evidence type="ECO:0000256" key="5">
    <source>
        <dbReference type="ARBA" id="ARBA00022942"/>
    </source>
</evidence>
<evidence type="ECO:0000256" key="3">
    <source>
        <dbReference type="ARBA" id="ARBA00015684"/>
    </source>
</evidence>
<keyword evidence="11" id="KW-1185">Reference proteome</keyword>
<comment type="function">
    <text evidence="1 6">Acts as a regulatory subunit of the 26S proteasome which is involved in the ATP-dependent degradation of ubiquitinated proteins.</text>
</comment>
<dbReference type="InterPro" id="IPR002015">
    <property type="entry name" value="Proteasome/cyclosome_rpt"/>
</dbReference>
<accession>A0AAD9CWD8</accession>
<organism evidence="10 11">
    <name type="scientific">Papiliotrema laurentii</name>
    <name type="common">Cryptococcus laurentii</name>
    <dbReference type="NCBI Taxonomy" id="5418"/>
    <lineage>
        <taxon>Eukaryota</taxon>
        <taxon>Fungi</taxon>
        <taxon>Dikarya</taxon>
        <taxon>Basidiomycota</taxon>
        <taxon>Agaricomycotina</taxon>
        <taxon>Tremellomycetes</taxon>
        <taxon>Tremellales</taxon>
        <taxon>Rhynchogastremaceae</taxon>
        <taxon>Papiliotrema</taxon>
    </lineage>
</organism>
<dbReference type="FunFam" id="1.25.10.10:FF:000017">
    <property type="entry name" value="26S proteasome non-ATPase regulatory subunit 1"/>
    <property type="match status" value="1"/>
</dbReference>
<dbReference type="Pfam" id="PF13646">
    <property type="entry name" value="HEAT_2"/>
    <property type="match status" value="1"/>
</dbReference>
<reference evidence="10" key="1">
    <citation type="submission" date="2023-02" db="EMBL/GenBank/DDBJ databases">
        <title>Identification and recombinant expression of a fungal hydrolase from Papiliotrema laurentii that hydrolyzes apple cutin and clears colloidal polyester polyurethane.</title>
        <authorList>
            <consortium name="DOE Joint Genome Institute"/>
            <person name="Roman V.A."/>
            <person name="Bojanowski C."/>
            <person name="Crable B.R."/>
            <person name="Wagner D.N."/>
            <person name="Hung C.S."/>
            <person name="Nadeau L.J."/>
            <person name="Schratz L."/>
            <person name="Haridas S."/>
            <person name="Pangilinan J."/>
            <person name="Lipzen A."/>
            <person name="Na H."/>
            <person name="Yan M."/>
            <person name="Ng V."/>
            <person name="Grigoriev I.V."/>
            <person name="Spatafora J.W."/>
            <person name="Barlow D."/>
            <person name="Biffinger J."/>
            <person name="Kelley-Loughnane N."/>
            <person name="Varaljay V.A."/>
            <person name="Crookes-Goodson W.J."/>
        </authorList>
    </citation>
    <scope>NUCLEOTIDE SEQUENCE</scope>
    <source>
        <strain evidence="10">5307AH</strain>
    </source>
</reference>
<dbReference type="InterPro" id="IPR048570">
    <property type="entry name" value="PSMD1_RPN2_N"/>
</dbReference>
<gene>
    <name evidence="10" type="ORF">DB88DRAFT_535839</name>
</gene>
<dbReference type="InterPro" id="IPR016642">
    <property type="entry name" value="26S_Psome_Rpn2"/>
</dbReference>
<feature type="compositionally biased region" description="Polar residues" evidence="7">
    <location>
        <begin position="867"/>
        <end position="887"/>
    </location>
</feature>
<dbReference type="GO" id="GO:0042176">
    <property type="term" value="P:regulation of protein catabolic process"/>
    <property type="evidence" value="ECO:0007669"/>
    <property type="project" value="UniProtKB-UniRule"/>
</dbReference>
<dbReference type="GO" id="GO:0034515">
    <property type="term" value="C:proteasome storage granule"/>
    <property type="evidence" value="ECO:0007669"/>
    <property type="project" value="TreeGrafter"/>
</dbReference>
<dbReference type="GO" id="GO:0005634">
    <property type="term" value="C:nucleus"/>
    <property type="evidence" value="ECO:0007669"/>
    <property type="project" value="TreeGrafter"/>
</dbReference>
<dbReference type="AlphaFoldDB" id="A0AAD9CWD8"/>
<comment type="caution">
    <text evidence="10">The sequence shown here is derived from an EMBL/GenBank/DDBJ whole genome shotgun (WGS) entry which is preliminary data.</text>
</comment>
<proteinExistence type="inferred from homology"/>
<dbReference type="GO" id="GO:0008540">
    <property type="term" value="C:proteasome regulatory particle, base subcomplex"/>
    <property type="evidence" value="ECO:0007669"/>
    <property type="project" value="UniProtKB-UniRule"/>
</dbReference>
<name>A0AAD9CWD8_PAPLA</name>
<dbReference type="GO" id="GO:0030234">
    <property type="term" value="F:enzyme regulator activity"/>
    <property type="evidence" value="ECO:0007669"/>
    <property type="project" value="UniProtKB-UniRule"/>
</dbReference>
<evidence type="ECO:0000259" key="8">
    <source>
        <dbReference type="Pfam" id="PF18004"/>
    </source>
</evidence>
<evidence type="ECO:0000256" key="6">
    <source>
        <dbReference type="PIRNR" id="PIRNR015947"/>
    </source>
</evidence>
<dbReference type="PANTHER" id="PTHR10943:SF2">
    <property type="entry name" value="26S PROTEASOME NON-ATPASE REGULATORY SUBUNIT 1"/>
    <property type="match status" value="1"/>
</dbReference>
<dbReference type="Pfam" id="PF21505">
    <property type="entry name" value="RPN2_N"/>
    <property type="match status" value="1"/>
</dbReference>
<dbReference type="Pfam" id="PF18004">
    <property type="entry name" value="RPN2_C"/>
    <property type="match status" value="1"/>
</dbReference>
<evidence type="ECO:0000259" key="9">
    <source>
        <dbReference type="Pfam" id="PF21505"/>
    </source>
</evidence>
<keyword evidence="4" id="KW-0677">Repeat</keyword>
<keyword evidence="5 6" id="KW-0647">Proteasome</keyword>
<dbReference type="InterPro" id="IPR040623">
    <property type="entry name" value="RPN2_C"/>
</dbReference>
<sequence>MPVPAVTTSAAGSLSLLQDEDKEIRVYALQHLLTIVPQFWAEISDELKLLELLTDEMSQELPNNAKPLASLLISKVYFYMNIQEEAVEFALSAGSAFQQEPEGEYRETIIAGCLDRAIQQTSAGEPIDPKLSAIVDSVLRSGSSENGKLAMGLALSLRRLDLIEMLYLSSRGPPSASANASTRPVHDESLLRYVLNEIVSGTSGNDNIPAEFRQNLFALLLRLFNLSPSPDYNAITTLWVQSNSVAPCAEALVKMLKENQLLEAYQIAFDLAEVATQGFIEQVRQKIIDAGQGPEAAGETEDPSADPRVVLNEILRGVKSAEFFLNFLHKNNKTDMSILKVTRESLEDRYSIYHSAITFTNAFAHCGTTSDRFLRENLDWLGRASNWAKFSTTAALGLIHRGSWINGMRVVRPYLPGGTAPSKFSEGGALFALGLIYTGRKEGCEEELRKGLAEGNDPIVQHGAALGLGVSGIATQDEDIYEEIRTSLFQDNATAGEAAGYAMGLIMLGTASERVVEEMLSYARETQHEKIIRSLAVGIALVHYGTRELADNVINELTQEKDAILRYGAMFTIALAYAGTGSNKAVRKLLHVAVSDVSDDVRRAAVTALGFVLFRNHTQVPRVVQLLAESFNPHVRHGATLALGISCAGTGLEAAIELLEPMTKDPIDFVRQGAFISLAMILIQQSEAQQPKVASIRELFSKVVADKHEDPIARFGASLAQGIIDAGGRNMTLSLSTRAGTLNMNAIVGMTLFVQFWYWFPLAHGLGLAMSPTAVIAVDEKLRVPKIDLVCNARPSTFAYPSEVKKEVEKKEKKAKPAMLSTTAKARAREKTKKEEKGEAMDTDEKDDKAETSQAATPAKKKPVEPSSFTLGNMTRVTPQQLSSISFPDNAKYAPLRPLNPRFAASSDDKEKEKKAAGPQAIFGGGRKSDNKQEQRAVGGSIVMLRDLQPDVEAEYVELSKALWPDAPPAAAEQPAPEASTTAPGAVAGTSSSGELEGGEADAPPPFEYPFDDE</sequence>
<dbReference type="InterPro" id="IPR011989">
    <property type="entry name" value="ARM-like"/>
</dbReference>
<dbReference type="SUPFAM" id="SSF48371">
    <property type="entry name" value="ARM repeat"/>
    <property type="match status" value="1"/>
</dbReference>
<dbReference type="Proteomes" id="UP001182556">
    <property type="component" value="Unassembled WGS sequence"/>
</dbReference>
<dbReference type="Gene3D" id="1.25.10.10">
    <property type="entry name" value="Leucine-rich Repeat Variant"/>
    <property type="match status" value="1"/>
</dbReference>
<feature type="compositionally biased region" description="Basic and acidic residues" evidence="7">
    <location>
        <begin position="827"/>
        <end position="840"/>
    </location>
</feature>
<dbReference type="Pfam" id="PF01851">
    <property type="entry name" value="PC_rep"/>
    <property type="match status" value="1"/>
</dbReference>
<evidence type="ECO:0000313" key="11">
    <source>
        <dbReference type="Proteomes" id="UP001182556"/>
    </source>
</evidence>
<feature type="domain" description="26S proteasome regulatory subunit RPN2 C-terminal" evidence="8">
    <location>
        <begin position="773"/>
        <end position="898"/>
    </location>
</feature>